<sequence length="37" mass="4228">MSIRPFTEKELEVASKDMKNNTAPGPDSFSVTFYKNF</sequence>
<evidence type="ECO:0000313" key="1">
    <source>
        <dbReference type="EMBL" id="JAD18979.1"/>
    </source>
</evidence>
<proteinExistence type="predicted"/>
<reference evidence="1" key="1">
    <citation type="submission" date="2014-09" db="EMBL/GenBank/DDBJ databases">
        <authorList>
            <person name="Magalhaes I.L.F."/>
            <person name="Oliveira U."/>
            <person name="Santos F.R."/>
            <person name="Vidigal T.H.D.A."/>
            <person name="Brescovit A.D."/>
            <person name="Santos A.J."/>
        </authorList>
    </citation>
    <scope>NUCLEOTIDE SEQUENCE</scope>
    <source>
        <tissue evidence="1">Shoot tissue taken approximately 20 cm above the soil surface</tissue>
    </source>
</reference>
<reference evidence="1" key="2">
    <citation type="journal article" date="2015" name="Data Brief">
        <title>Shoot transcriptome of the giant reed, Arundo donax.</title>
        <authorList>
            <person name="Barrero R.A."/>
            <person name="Guerrero F.D."/>
            <person name="Moolhuijzen P."/>
            <person name="Goolsby J.A."/>
            <person name="Tidwell J."/>
            <person name="Bellgard S.E."/>
            <person name="Bellgard M.I."/>
        </authorList>
    </citation>
    <scope>NUCLEOTIDE SEQUENCE</scope>
    <source>
        <tissue evidence="1">Shoot tissue taken approximately 20 cm above the soil surface</tissue>
    </source>
</reference>
<organism evidence="1">
    <name type="scientific">Arundo donax</name>
    <name type="common">Giant reed</name>
    <name type="synonym">Donax arundinaceus</name>
    <dbReference type="NCBI Taxonomy" id="35708"/>
    <lineage>
        <taxon>Eukaryota</taxon>
        <taxon>Viridiplantae</taxon>
        <taxon>Streptophyta</taxon>
        <taxon>Embryophyta</taxon>
        <taxon>Tracheophyta</taxon>
        <taxon>Spermatophyta</taxon>
        <taxon>Magnoliopsida</taxon>
        <taxon>Liliopsida</taxon>
        <taxon>Poales</taxon>
        <taxon>Poaceae</taxon>
        <taxon>PACMAD clade</taxon>
        <taxon>Arundinoideae</taxon>
        <taxon>Arundineae</taxon>
        <taxon>Arundo</taxon>
    </lineage>
</organism>
<dbReference type="EMBL" id="GBRH01278916">
    <property type="protein sequence ID" value="JAD18979.1"/>
    <property type="molecule type" value="Transcribed_RNA"/>
</dbReference>
<accession>A0A0A8XY95</accession>
<protein>
    <submittedName>
        <fullName evidence="1">Uncharacterized protein</fullName>
    </submittedName>
</protein>
<name>A0A0A8XY95_ARUDO</name>
<dbReference type="AlphaFoldDB" id="A0A0A8XY95"/>